<feature type="compositionally biased region" description="Pro residues" evidence="1">
    <location>
        <begin position="8"/>
        <end position="17"/>
    </location>
</feature>
<feature type="domain" description="Reverse transcriptase" evidence="2">
    <location>
        <begin position="255"/>
        <end position="439"/>
    </location>
</feature>
<dbReference type="InterPro" id="IPR000477">
    <property type="entry name" value="RT_dom"/>
</dbReference>
<dbReference type="Pfam" id="PF00078">
    <property type="entry name" value="RVT_1"/>
    <property type="match status" value="1"/>
</dbReference>
<dbReference type="InterPro" id="IPR043502">
    <property type="entry name" value="DNA/RNA_pol_sf"/>
</dbReference>
<keyword evidence="4" id="KW-1185">Reference proteome</keyword>
<evidence type="ECO:0000259" key="2">
    <source>
        <dbReference type="PROSITE" id="PS50878"/>
    </source>
</evidence>
<dbReference type="Proteomes" id="UP000499080">
    <property type="component" value="Unassembled WGS sequence"/>
</dbReference>
<feature type="region of interest" description="Disordered" evidence="1">
    <location>
        <begin position="1"/>
        <end position="65"/>
    </location>
</feature>
<protein>
    <submittedName>
        <fullName evidence="3">Retrovirus-related Pol polyprotein from type-1 retrotransposable element R2</fullName>
    </submittedName>
</protein>
<evidence type="ECO:0000256" key="1">
    <source>
        <dbReference type="SAM" id="MobiDB-lite"/>
    </source>
</evidence>
<dbReference type="SUPFAM" id="SSF56672">
    <property type="entry name" value="DNA/RNA polymerases"/>
    <property type="match status" value="1"/>
</dbReference>
<dbReference type="PROSITE" id="PS50878">
    <property type="entry name" value="RT_POL"/>
    <property type="match status" value="1"/>
</dbReference>
<dbReference type="EMBL" id="BGPR01008858">
    <property type="protein sequence ID" value="GBN36543.1"/>
    <property type="molecule type" value="Genomic_DNA"/>
</dbReference>
<organism evidence="3 4">
    <name type="scientific">Araneus ventricosus</name>
    <name type="common">Orbweaver spider</name>
    <name type="synonym">Epeira ventricosa</name>
    <dbReference type="NCBI Taxonomy" id="182803"/>
    <lineage>
        <taxon>Eukaryota</taxon>
        <taxon>Metazoa</taxon>
        <taxon>Ecdysozoa</taxon>
        <taxon>Arthropoda</taxon>
        <taxon>Chelicerata</taxon>
        <taxon>Arachnida</taxon>
        <taxon>Araneae</taxon>
        <taxon>Araneomorphae</taxon>
        <taxon>Entelegynae</taxon>
        <taxon>Araneoidea</taxon>
        <taxon>Araneidae</taxon>
        <taxon>Araneus</taxon>
    </lineage>
</organism>
<dbReference type="PANTHER" id="PTHR19446">
    <property type="entry name" value="REVERSE TRANSCRIPTASES"/>
    <property type="match status" value="1"/>
</dbReference>
<reference evidence="3 4" key="1">
    <citation type="journal article" date="2019" name="Sci. Rep.">
        <title>Orb-weaving spider Araneus ventricosus genome elucidates the spidroin gene catalogue.</title>
        <authorList>
            <person name="Kono N."/>
            <person name="Nakamura H."/>
            <person name="Ohtoshi R."/>
            <person name="Moran D.A.P."/>
            <person name="Shinohara A."/>
            <person name="Yoshida Y."/>
            <person name="Fujiwara M."/>
            <person name="Mori M."/>
            <person name="Tomita M."/>
            <person name="Arakawa K."/>
        </authorList>
    </citation>
    <scope>NUCLEOTIDE SEQUENCE [LARGE SCALE GENOMIC DNA]</scope>
</reference>
<sequence>METEVPVPRVPPDPPPNILISSSSGSSSNSDSNDSEFVSSFIDDPAPDDHLSDDPGEMNSPDIDPSTVLQTVKDIRNEVEAAHTSLLELSCHDSSRLETSTIPDVAFFANETDSKLIGHLDLLFYSDRSSVLSTELKEAWSSFKRRHCRETLFISTCLILDVLLPDKSRLRDKPRGNRSNPRKRVLSRKKRRIAYAKGKNSFNRNPSRYTDSLLNPTSTSDDIDPFNDDFCSFWENVMSLPPRFRFGSSLSERIRPAERWKVPTRFCKARTVFIPKKPGAIDPGDFRPISLTPIPARLFSKILARRLSPAVKMEPEKRGFIESDGISQNIFLFDYVLRHASERIKRTYIASIDIRKAFDSVTHQAVFAALRAQSIDLKFIKVIEFIYSNSSTSFAPYHSFQPTSSSLRFLFLPIQRTKRPKSTMLSHSKSITPLLDLSK</sequence>
<dbReference type="AlphaFoldDB" id="A0A4Y2NC91"/>
<feature type="compositionally biased region" description="Low complexity" evidence="1">
    <location>
        <begin position="18"/>
        <end position="44"/>
    </location>
</feature>
<gene>
    <name evidence="3" type="primary">PO21_43</name>
    <name evidence="3" type="ORF">AVEN_168417_1</name>
</gene>
<dbReference type="GO" id="GO:0071897">
    <property type="term" value="P:DNA biosynthetic process"/>
    <property type="evidence" value="ECO:0007669"/>
    <property type="project" value="UniProtKB-ARBA"/>
</dbReference>
<evidence type="ECO:0000313" key="3">
    <source>
        <dbReference type="EMBL" id="GBN36543.1"/>
    </source>
</evidence>
<accession>A0A4Y2NC91</accession>
<evidence type="ECO:0000313" key="4">
    <source>
        <dbReference type="Proteomes" id="UP000499080"/>
    </source>
</evidence>
<comment type="caution">
    <text evidence="3">The sequence shown here is derived from an EMBL/GenBank/DDBJ whole genome shotgun (WGS) entry which is preliminary data.</text>
</comment>
<proteinExistence type="predicted"/>
<name>A0A4Y2NC91_ARAVE</name>